<proteinExistence type="predicted"/>
<evidence type="ECO:0000313" key="3">
    <source>
        <dbReference type="Proteomes" id="UP000319210"/>
    </source>
</evidence>
<organism evidence="2 3">
    <name type="scientific">Streptomyces cacaoi</name>
    <dbReference type="NCBI Taxonomy" id="1898"/>
    <lineage>
        <taxon>Bacteria</taxon>
        <taxon>Bacillati</taxon>
        <taxon>Actinomycetota</taxon>
        <taxon>Actinomycetes</taxon>
        <taxon>Kitasatosporales</taxon>
        <taxon>Streptomycetaceae</taxon>
        <taxon>Streptomyces</taxon>
    </lineage>
</organism>
<name>A0A4Y3QS67_STRCI</name>
<sequence>MIQLMMPMGAPRSVGEMRFYLSVEANRPSGGSLPAPDRPRTHVRCPPPRGRRPPAPAPRVHLLGRMAGFPGPCRAAAATVALRCVYRTNVERPGRAHEQTHRQQTL</sequence>
<accession>A0A4Y3QS67</accession>
<dbReference type="EMBL" id="BJMM01000001">
    <property type="protein sequence ID" value="GEB47503.1"/>
    <property type="molecule type" value="Genomic_DNA"/>
</dbReference>
<dbReference type="AlphaFoldDB" id="A0A4Y3QS67"/>
<gene>
    <name evidence="2" type="ORF">SCA03_00540</name>
</gene>
<dbReference type="Proteomes" id="UP000319210">
    <property type="component" value="Unassembled WGS sequence"/>
</dbReference>
<reference evidence="2 3" key="1">
    <citation type="submission" date="2019-06" db="EMBL/GenBank/DDBJ databases">
        <title>Whole genome shotgun sequence of Streptomyces cacaoi subsp. cacaoi NBRC 12748.</title>
        <authorList>
            <person name="Hosoyama A."/>
            <person name="Uohara A."/>
            <person name="Ohji S."/>
            <person name="Ichikawa N."/>
        </authorList>
    </citation>
    <scope>NUCLEOTIDE SEQUENCE [LARGE SCALE GENOMIC DNA]</scope>
    <source>
        <strain evidence="2 3">NBRC 12748</strain>
    </source>
</reference>
<feature type="region of interest" description="Disordered" evidence="1">
    <location>
        <begin position="27"/>
        <end position="58"/>
    </location>
</feature>
<feature type="compositionally biased region" description="Pro residues" evidence="1">
    <location>
        <begin position="45"/>
        <end position="57"/>
    </location>
</feature>
<evidence type="ECO:0000313" key="2">
    <source>
        <dbReference type="EMBL" id="GEB47503.1"/>
    </source>
</evidence>
<comment type="caution">
    <text evidence="2">The sequence shown here is derived from an EMBL/GenBank/DDBJ whole genome shotgun (WGS) entry which is preliminary data.</text>
</comment>
<keyword evidence="3" id="KW-1185">Reference proteome</keyword>
<evidence type="ECO:0000256" key="1">
    <source>
        <dbReference type="SAM" id="MobiDB-lite"/>
    </source>
</evidence>
<protein>
    <submittedName>
        <fullName evidence="2">Uncharacterized protein</fullName>
    </submittedName>
</protein>